<feature type="compositionally biased region" description="Acidic residues" evidence="4">
    <location>
        <begin position="542"/>
        <end position="557"/>
    </location>
</feature>
<dbReference type="OrthoDB" id="124855at2759"/>
<dbReference type="InterPro" id="IPR000953">
    <property type="entry name" value="Chromo/chromo_shadow_dom"/>
</dbReference>
<dbReference type="Proteomes" id="UP000070121">
    <property type="component" value="Unassembled WGS sequence"/>
</dbReference>
<evidence type="ECO:0000256" key="2">
    <source>
        <dbReference type="ARBA" id="ARBA00011353"/>
    </source>
</evidence>
<dbReference type="GO" id="GO:0035267">
    <property type="term" value="C:NuA4 histone acetyltransferase complex"/>
    <property type="evidence" value="ECO:0007669"/>
    <property type="project" value="TreeGrafter"/>
</dbReference>
<dbReference type="CDD" id="cd18983">
    <property type="entry name" value="CBD_MSL3_like"/>
    <property type="match status" value="1"/>
</dbReference>
<dbReference type="SUPFAM" id="SSF54160">
    <property type="entry name" value="Chromo domain-like"/>
    <property type="match status" value="1"/>
</dbReference>
<dbReference type="STRING" id="1209931.A0A135U5F4"/>
<name>A0A135U5F4_9PEZI</name>
<dbReference type="InterPro" id="IPR053820">
    <property type="entry name" value="MSL3_chromo-like"/>
</dbReference>
<dbReference type="PANTHER" id="PTHR10880:SF15">
    <property type="entry name" value="MSL COMPLEX SUBUNIT 3"/>
    <property type="match status" value="1"/>
</dbReference>
<feature type="compositionally biased region" description="Acidic residues" evidence="4">
    <location>
        <begin position="472"/>
        <end position="481"/>
    </location>
</feature>
<comment type="caution">
    <text evidence="6">The sequence shown here is derived from an EMBL/GenBank/DDBJ whole genome shotgun (WGS) entry which is preliminary data.</text>
</comment>
<reference evidence="6 7" key="1">
    <citation type="submission" date="2014-02" db="EMBL/GenBank/DDBJ databases">
        <title>The genome sequence of Colletotrichum salicis CBS 607.94.</title>
        <authorList>
            <person name="Baroncelli R."/>
            <person name="Thon M.R."/>
        </authorList>
    </citation>
    <scope>NUCLEOTIDE SEQUENCE [LARGE SCALE GENOMIC DNA]</scope>
    <source>
        <strain evidence="6 7">CBS 607.94</strain>
    </source>
</reference>
<evidence type="ECO:0000256" key="1">
    <source>
        <dbReference type="ARBA" id="ARBA00009093"/>
    </source>
</evidence>
<evidence type="ECO:0000259" key="5">
    <source>
        <dbReference type="SMART" id="SM00298"/>
    </source>
</evidence>
<organism evidence="6 7">
    <name type="scientific">Colletotrichum salicis</name>
    <dbReference type="NCBI Taxonomy" id="1209931"/>
    <lineage>
        <taxon>Eukaryota</taxon>
        <taxon>Fungi</taxon>
        <taxon>Dikarya</taxon>
        <taxon>Ascomycota</taxon>
        <taxon>Pezizomycotina</taxon>
        <taxon>Sordariomycetes</taxon>
        <taxon>Hypocreomycetidae</taxon>
        <taxon>Glomerellales</taxon>
        <taxon>Glomerellaceae</taxon>
        <taxon>Colletotrichum</taxon>
        <taxon>Colletotrichum acutatum species complex</taxon>
    </lineage>
</organism>
<dbReference type="GO" id="GO:0006355">
    <property type="term" value="P:regulation of DNA-templated transcription"/>
    <property type="evidence" value="ECO:0007669"/>
    <property type="project" value="InterPro"/>
</dbReference>
<dbReference type="EMBL" id="JFFI01001713">
    <property type="protein sequence ID" value="KXH55582.1"/>
    <property type="molecule type" value="Genomic_DNA"/>
</dbReference>
<dbReference type="GO" id="GO:0032221">
    <property type="term" value="C:Rpd3S complex"/>
    <property type="evidence" value="ECO:0007669"/>
    <property type="project" value="TreeGrafter"/>
</dbReference>
<dbReference type="FunFam" id="2.30.30.140:FF:000149">
    <property type="entry name" value="WGS project CABT00000000 data, contig 2.3"/>
    <property type="match status" value="1"/>
</dbReference>
<feature type="region of interest" description="Disordered" evidence="4">
    <location>
        <begin position="84"/>
        <end position="134"/>
    </location>
</feature>
<feature type="compositionally biased region" description="Acidic residues" evidence="4">
    <location>
        <begin position="445"/>
        <end position="456"/>
    </location>
</feature>
<feature type="region of interest" description="Disordered" evidence="4">
    <location>
        <begin position="318"/>
        <end position="565"/>
    </location>
</feature>
<feature type="region of interest" description="Disordered" evidence="4">
    <location>
        <begin position="583"/>
        <end position="614"/>
    </location>
</feature>
<dbReference type="InterPro" id="IPR008676">
    <property type="entry name" value="MRG"/>
</dbReference>
<proteinExistence type="inferred from homology"/>
<accession>A0A135U5F4</accession>
<protein>
    <recommendedName>
        <fullName evidence="3">Chromatin modification-related protein EAF3</fullName>
    </recommendedName>
</protein>
<dbReference type="Pfam" id="PF22732">
    <property type="entry name" value="MSL3_chromo-like"/>
    <property type="match status" value="1"/>
</dbReference>
<evidence type="ECO:0000256" key="4">
    <source>
        <dbReference type="SAM" id="MobiDB-lite"/>
    </source>
</evidence>
<sequence length="633" mass="73198">MAPARQPPQPFSKDEKVLCFHGEMLYEAKILDIQPAESGEGFQYRIHYKGWKNTWDDWVSIDRIRKFTEENKELASQLHAQMKDLRQKSSAKPPKKGNLRVNGTDSARGSEERTAGVAATGRGPRRARDFDLEQKTSPSCLEKSSLVKLALNTIPFSDPSHFYYIPRYSSQTAGSIFSSPRYTENALLAHSYLTKQLSQLVSNISGYTITNFINYYDYPRYKMSSPSWDHFVRVHNWVLSQQAAHYPEPQPNYYSPPQRGFMSRLDYVGQLAHYHHNNPVGRAEDAIEREYRREVEAVRGEDREVKINYVSDLDYEDYERPAPASEDDSLLSLRNQQRKRCQPEPDDEEEDAAFKQQRKRRRMYSDEDDNGNGDSEEIPPLYSSGEEYDEYDVEEVGMNPNRFDPEEEDDFIPRESRYGDDDFDEIDEEEDDGFSPVERRRVYSDDEVEEDDDGYIEEIAPLPNRRRKYISDDDDFDDYDEASFRQHKKVRRCSPEYEGTEDEFYQADDEDEEDEDQASERASESDGDVDPASVGIMCISSDESDESAGSDGSDDDGTSITSDSSLEFLGEWSVLPSIENQHNLRNFQDGESEGAEDVVEEVSQRPCGTKKRKHESSVEVLFEFSRHVRHRQQ</sequence>
<evidence type="ECO:0000256" key="3">
    <source>
        <dbReference type="ARBA" id="ARBA00018505"/>
    </source>
</evidence>
<comment type="similarity">
    <text evidence="1">Belongs to the MRG family.</text>
</comment>
<feature type="compositionally biased region" description="Acidic residues" evidence="4">
    <location>
        <begin position="421"/>
        <end position="433"/>
    </location>
</feature>
<dbReference type="GO" id="GO:0006338">
    <property type="term" value="P:chromatin remodeling"/>
    <property type="evidence" value="ECO:0007669"/>
    <property type="project" value="UniProtKB-ARBA"/>
</dbReference>
<dbReference type="SMART" id="SM00298">
    <property type="entry name" value="CHROMO"/>
    <property type="match status" value="1"/>
</dbReference>
<dbReference type="PANTHER" id="PTHR10880">
    <property type="entry name" value="MORTALITY FACTOR 4-LIKE PROTEIN"/>
    <property type="match status" value="1"/>
</dbReference>
<evidence type="ECO:0000313" key="7">
    <source>
        <dbReference type="Proteomes" id="UP000070121"/>
    </source>
</evidence>
<evidence type="ECO:0000313" key="6">
    <source>
        <dbReference type="EMBL" id="KXH55582.1"/>
    </source>
</evidence>
<feature type="compositionally biased region" description="Basic and acidic residues" evidence="4">
    <location>
        <begin position="411"/>
        <end position="420"/>
    </location>
</feature>
<feature type="compositionally biased region" description="Acidic residues" evidence="4">
    <location>
        <begin position="366"/>
        <end position="377"/>
    </location>
</feature>
<dbReference type="AlphaFoldDB" id="A0A135U5F4"/>
<feature type="compositionally biased region" description="Acidic residues" evidence="4">
    <location>
        <begin position="590"/>
        <end position="600"/>
    </location>
</feature>
<keyword evidence="7" id="KW-1185">Reference proteome</keyword>
<dbReference type="InterPro" id="IPR016197">
    <property type="entry name" value="Chromo-like_dom_sf"/>
</dbReference>
<feature type="compositionally biased region" description="Acidic residues" evidence="4">
    <location>
        <begin position="386"/>
        <end position="395"/>
    </location>
</feature>
<feature type="compositionally biased region" description="Acidic residues" evidence="4">
    <location>
        <begin position="498"/>
        <end position="517"/>
    </location>
</feature>
<dbReference type="Gene3D" id="2.30.30.140">
    <property type="match status" value="1"/>
</dbReference>
<feature type="domain" description="Chromo" evidence="5">
    <location>
        <begin position="25"/>
        <end position="76"/>
    </location>
</feature>
<gene>
    <name evidence="6" type="ORF">CSAL01_08683</name>
</gene>
<comment type="subunit">
    <text evidence="2">Component of the NuA4 histone acetyltransferase complex.</text>
</comment>